<dbReference type="InterPro" id="IPR011109">
    <property type="entry name" value="DNA_bind_recombinase_dom"/>
</dbReference>
<feature type="domain" description="Resolvase/invertase-type recombinase catalytic" evidence="7">
    <location>
        <begin position="5"/>
        <end position="153"/>
    </location>
</feature>
<dbReference type="PANTHER" id="PTHR30461">
    <property type="entry name" value="DNA-INVERTASE FROM LAMBDOID PROPHAGE"/>
    <property type="match status" value="1"/>
</dbReference>
<evidence type="ECO:0000313" key="11">
    <source>
        <dbReference type="Proteomes" id="UP000180175"/>
    </source>
</evidence>
<organism evidence="9 11">
    <name type="scientific">Anaerobacillus isosaccharinicus</name>
    <dbReference type="NCBI Taxonomy" id="1532552"/>
    <lineage>
        <taxon>Bacteria</taxon>
        <taxon>Bacillati</taxon>
        <taxon>Bacillota</taxon>
        <taxon>Bacilli</taxon>
        <taxon>Bacillales</taxon>
        <taxon>Bacillaceae</taxon>
        <taxon>Anaerobacillus</taxon>
    </lineage>
</organism>
<dbReference type="InterPro" id="IPR036162">
    <property type="entry name" value="Resolvase-like_N_sf"/>
</dbReference>
<dbReference type="GO" id="GO:0000150">
    <property type="term" value="F:DNA strand exchange activity"/>
    <property type="evidence" value="ECO:0007669"/>
    <property type="project" value="InterPro"/>
</dbReference>
<dbReference type="Gene3D" id="3.90.1750.20">
    <property type="entry name" value="Putative Large Serine Recombinase, Chain B, Domain 2"/>
    <property type="match status" value="1"/>
</dbReference>
<gene>
    <name evidence="10" type="ORF">AWH56_006900</name>
    <name evidence="9" type="ORF">AWH56_00940</name>
</gene>
<dbReference type="SUPFAM" id="SSF53041">
    <property type="entry name" value="Resolvase-like"/>
    <property type="match status" value="1"/>
</dbReference>
<reference evidence="10 11" key="3">
    <citation type="journal article" date="2019" name="Int. J. Syst. Evol. Microbiol.">
        <title>Anaerobacillus isosaccharinicus sp. nov., an alkaliphilic bacterium which degrades isosaccharinic acid.</title>
        <authorList>
            <person name="Bassil N.M."/>
            <person name="Lloyd J.R."/>
        </authorList>
    </citation>
    <scope>NUCLEOTIDE SEQUENCE [LARGE SCALE GENOMIC DNA]</scope>
    <source>
        <strain evidence="10 11">NB2006</strain>
    </source>
</reference>
<keyword evidence="11" id="KW-1185">Reference proteome</keyword>
<feature type="coiled-coil region" evidence="6">
    <location>
        <begin position="410"/>
        <end position="471"/>
    </location>
</feature>
<keyword evidence="6" id="KW-0175">Coiled coil</keyword>
<dbReference type="OrthoDB" id="9811097at2"/>
<dbReference type="SMART" id="SM00857">
    <property type="entry name" value="Resolvase"/>
    <property type="match status" value="1"/>
</dbReference>
<dbReference type="Pfam" id="PF07508">
    <property type="entry name" value="Recombinase"/>
    <property type="match status" value="1"/>
</dbReference>
<reference evidence="10" key="4">
    <citation type="submission" date="2020-10" db="EMBL/GenBank/DDBJ databases">
        <authorList>
            <person name="Bassil N.M."/>
            <person name="Lloyd J.R."/>
        </authorList>
    </citation>
    <scope>NUCLEOTIDE SEQUENCE</scope>
    <source>
        <strain evidence="10">NB2006</strain>
    </source>
</reference>
<feature type="active site" description="O-(5'-phospho-DNA)-serine intermediate" evidence="4 5">
    <location>
        <position position="13"/>
    </location>
</feature>
<dbReference type="PROSITE" id="PS51736">
    <property type="entry name" value="RECOMBINASES_3"/>
    <property type="match status" value="1"/>
</dbReference>
<evidence type="ECO:0000256" key="2">
    <source>
        <dbReference type="ARBA" id="ARBA00023125"/>
    </source>
</evidence>
<name>A0A1S2MFN3_9BACI</name>
<dbReference type="Pfam" id="PF13408">
    <property type="entry name" value="Zn_ribbon_recom"/>
    <property type="match status" value="1"/>
</dbReference>
<reference evidence="9 11" key="1">
    <citation type="submission" date="2016-10" db="EMBL/GenBank/DDBJ databases">
        <title>Draft genome sequences of four alkaliphilic bacteria belonging to the Anaerobacillus genus.</title>
        <authorList>
            <person name="Bassil N.M."/>
            <person name="Lloyd J.R."/>
        </authorList>
    </citation>
    <scope>NUCLEOTIDE SEQUENCE [LARGE SCALE GENOMIC DNA]</scope>
    <source>
        <strain evidence="9 11">NB2006</strain>
    </source>
</reference>
<dbReference type="KEGG" id="aia:AWH56_006900"/>
<dbReference type="EMBL" id="LQXD01000001">
    <property type="protein sequence ID" value="OIJ23479.1"/>
    <property type="molecule type" value="Genomic_DNA"/>
</dbReference>
<dbReference type="EMBL" id="CP063356">
    <property type="protein sequence ID" value="QOY37350.1"/>
    <property type="molecule type" value="Genomic_DNA"/>
</dbReference>
<feature type="domain" description="Recombinase" evidence="8">
    <location>
        <begin position="160"/>
        <end position="280"/>
    </location>
</feature>
<dbReference type="InterPro" id="IPR050639">
    <property type="entry name" value="SSR_resolvase"/>
</dbReference>
<reference evidence="10 11" key="2">
    <citation type="journal article" date="2017" name="Genome Announc.">
        <title>Draft Genome Sequences of Four Alkaliphilic Bacteria Belonging to the Anaerobacillus Genus.</title>
        <authorList>
            <person name="Bassil N.M."/>
            <person name="Lloyd J.R."/>
        </authorList>
    </citation>
    <scope>NUCLEOTIDE SEQUENCE [LARGE SCALE GENOMIC DNA]</scope>
    <source>
        <strain evidence="10 11">NB2006</strain>
    </source>
</reference>
<evidence type="ECO:0000256" key="5">
    <source>
        <dbReference type="PROSITE-ProRule" id="PRU10137"/>
    </source>
</evidence>
<evidence type="ECO:0000256" key="4">
    <source>
        <dbReference type="PIRSR" id="PIRSR606118-50"/>
    </source>
</evidence>
<dbReference type="Pfam" id="PF00239">
    <property type="entry name" value="Resolvase"/>
    <property type="match status" value="1"/>
</dbReference>
<keyword evidence="1" id="KW-0229">DNA integration</keyword>
<evidence type="ECO:0000256" key="6">
    <source>
        <dbReference type="SAM" id="Coils"/>
    </source>
</evidence>
<dbReference type="AlphaFoldDB" id="A0A1S2MFN3"/>
<evidence type="ECO:0000259" key="7">
    <source>
        <dbReference type="PROSITE" id="PS51736"/>
    </source>
</evidence>
<keyword evidence="3" id="KW-0233">DNA recombination</keyword>
<evidence type="ECO:0000313" key="10">
    <source>
        <dbReference type="EMBL" id="QOY37350.1"/>
    </source>
</evidence>
<dbReference type="GO" id="GO:0003677">
    <property type="term" value="F:DNA binding"/>
    <property type="evidence" value="ECO:0007669"/>
    <property type="project" value="UniProtKB-KW"/>
</dbReference>
<evidence type="ECO:0000313" key="9">
    <source>
        <dbReference type="EMBL" id="OIJ23479.1"/>
    </source>
</evidence>
<dbReference type="PROSITE" id="PS51737">
    <property type="entry name" value="RECOMBINASE_DNA_BIND"/>
    <property type="match status" value="1"/>
</dbReference>
<dbReference type="Proteomes" id="UP000180175">
    <property type="component" value="Chromosome"/>
</dbReference>
<keyword evidence="2" id="KW-0238">DNA-binding</keyword>
<protein>
    <submittedName>
        <fullName evidence="10">Recombinase family protein</fullName>
    </submittedName>
</protein>
<dbReference type="GO" id="GO:0015074">
    <property type="term" value="P:DNA integration"/>
    <property type="evidence" value="ECO:0007669"/>
    <property type="project" value="UniProtKB-KW"/>
</dbReference>
<dbReference type="InterPro" id="IPR006118">
    <property type="entry name" value="Recombinase_CS"/>
</dbReference>
<dbReference type="InterPro" id="IPR025827">
    <property type="entry name" value="Zn_ribbon_recom_dom"/>
</dbReference>
<sequence>MNRLKAVIYARVSTEEQAKEGYSIKAQKQLLRDYATHRNIEIVGEYIDEGRSAKSIDGRPEMQRLLKDAKEKKFNSVIIYKLDRLARKTKDSLEIAETLERYNVQLMSYSENIDTTTPGGKMFFTVLSSVAEMERSTIIDRVKMGMNQRAKQGKWNGGIVLGYDVIDKELIVNEEEASIVQEIFTLASKGYGYKKIAYDLNKRGYKTKKKKEFSVNSIKGILDNPMYIGKIRFNQHENWSEKRRQGKNSNPDLVNGTHKPIIQEDLWNLVQEKRKKRSFRPAQSGNPYFLGRLLRCPVCGYGMVAAKARGENGAVYRLYQCGQYKNKGRTVCQANTINADKAEKYIVDELKRVVMEPYFIEKLVDRMNSDRSDAERPLQEEKKRLLSNKQKNEKYIDNLVTMLMDDPDLRDIYNNKLKEQKQQLISITERIQSLDSQLKNVSKEPIDAESLKYLLQNLDTILERADAAEKKELLALFIKDIQITKDKVSGKIGRQIKAINLMFDFTIEALQGSTGALMNQMCEINCIAPVDLSFMNNPSYKENTMREALASLNLLPLFMIRFSPINPKRAVHLLY</sequence>
<dbReference type="CDD" id="cd00338">
    <property type="entry name" value="Ser_Recombinase"/>
    <property type="match status" value="1"/>
</dbReference>
<dbReference type="RefSeq" id="WP_071315386.1">
    <property type="nucleotide sequence ID" value="NZ_CP063356.2"/>
</dbReference>
<accession>A0A1S2MFN3</accession>
<proteinExistence type="predicted"/>
<dbReference type="InterPro" id="IPR038109">
    <property type="entry name" value="DNA_bind_recomb_sf"/>
</dbReference>
<evidence type="ECO:0000256" key="1">
    <source>
        <dbReference type="ARBA" id="ARBA00022908"/>
    </source>
</evidence>
<dbReference type="PANTHER" id="PTHR30461:SF23">
    <property type="entry name" value="DNA RECOMBINASE-RELATED"/>
    <property type="match status" value="1"/>
</dbReference>
<dbReference type="InterPro" id="IPR006119">
    <property type="entry name" value="Resolv_N"/>
</dbReference>
<evidence type="ECO:0000259" key="8">
    <source>
        <dbReference type="PROSITE" id="PS51737"/>
    </source>
</evidence>
<evidence type="ECO:0000256" key="3">
    <source>
        <dbReference type="ARBA" id="ARBA00023172"/>
    </source>
</evidence>
<dbReference type="PROSITE" id="PS00397">
    <property type="entry name" value="RECOMBINASES_1"/>
    <property type="match status" value="1"/>
</dbReference>
<dbReference type="Gene3D" id="3.40.50.1390">
    <property type="entry name" value="Resolvase, N-terminal catalytic domain"/>
    <property type="match status" value="1"/>
</dbReference>